<dbReference type="PANTHER" id="PTHR13847:SF289">
    <property type="entry name" value="GLYCINE OXIDASE"/>
    <property type="match status" value="1"/>
</dbReference>
<evidence type="ECO:0000259" key="2">
    <source>
        <dbReference type="Pfam" id="PF01266"/>
    </source>
</evidence>
<comment type="caution">
    <text evidence="3">The sequence shown here is derived from an EMBL/GenBank/DDBJ whole genome shotgun (WGS) entry which is preliminary data.</text>
</comment>
<keyword evidence="4" id="KW-1185">Reference proteome</keyword>
<dbReference type="OrthoDB" id="3613324at2"/>
<dbReference type="GO" id="GO:0005737">
    <property type="term" value="C:cytoplasm"/>
    <property type="evidence" value="ECO:0007669"/>
    <property type="project" value="TreeGrafter"/>
</dbReference>
<dbReference type="RefSeq" id="WP_110672442.1">
    <property type="nucleotide sequence ID" value="NZ_PYBW01000109.1"/>
</dbReference>
<sequence length="346" mass="36195">MTEVDIAVVGGGIIGCLTARELLARRPGRRVAVLDRDSVGSGASRRSAGLHFPRGATGRVRGMAAYSQQYYAELTSGRPELPIHQVGMDVVGAEQAVRQSYLASARPTKATPGVWQVEGGQYADVAGLTGRLFTELRGAAVVHEGTGVDAIDLGADRITLGLSSGGELTTGQLVLAPGPWIAAPAWRELLAPLEVRVKKVVALHVDLVPGPTDRVIVFQAEDAFLLPLHDRGHWLFSYTCQEWGVDPDALGGEGLSDQDLGDALAVLRTLAPEYAAHCGSGRVFCDAYSGTGEPIVRPLPADPRVVFAGAANGSGYRLAPAIAAQAADLIDIPFPTAAGSPTRSHA</sequence>
<accession>A0A2V4N7C9</accession>
<gene>
    <name evidence="3" type="ORF">C7C46_26445</name>
</gene>
<dbReference type="Gene3D" id="3.30.9.10">
    <property type="entry name" value="D-Amino Acid Oxidase, subunit A, domain 2"/>
    <property type="match status" value="2"/>
</dbReference>
<organism evidence="3 4">
    <name type="scientific">Streptomyces tateyamensis</name>
    <dbReference type="NCBI Taxonomy" id="565073"/>
    <lineage>
        <taxon>Bacteria</taxon>
        <taxon>Bacillati</taxon>
        <taxon>Actinomycetota</taxon>
        <taxon>Actinomycetes</taxon>
        <taxon>Kitasatosporales</taxon>
        <taxon>Streptomycetaceae</taxon>
        <taxon>Streptomyces</taxon>
    </lineage>
</organism>
<dbReference type="Gene3D" id="3.50.50.60">
    <property type="entry name" value="FAD/NAD(P)-binding domain"/>
    <property type="match status" value="2"/>
</dbReference>
<dbReference type="AlphaFoldDB" id="A0A2V4N7C9"/>
<proteinExistence type="predicted"/>
<dbReference type="Pfam" id="PF01266">
    <property type="entry name" value="DAO"/>
    <property type="match status" value="1"/>
</dbReference>
<dbReference type="InterPro" id="IPR006076">
    <property type="entry name" value="FAD-dep_OxRdtase"/>
</dbReference>
<dbReference type="EMBL" id="PYBW01000109">
    <property type="protein sequence ID" value="PYC71891.1"/>
    <property type="molecule type" value="Genomic_DNA"/>
</dbReference>
<keyword evidence="1" id="KW-0560">Oxidoreductase</keyword>
<evidence type="ECO:0000256" key="1">
    <source>
        <dbReference type="ARBA" id="ARBA00023002"/>
    </source>
</evidence>
<dbReference type="PANTHER" id="PTHR13847">
    <property type="entry name" value="SARCOSINE DEHYDROGENASE-RELATED"/>
    <property type="match status" value="1"/>
</dbReference>
<protein>
    <submittedName>
        <fullName evidence="3">FAD-dependent oxidoreductase</fullName>
    </submittedName>
</protein>
<dbReference type="GO" id="GO:0016491">
    <property type="term" value="F:oxidoreductase activity"/>
    <property type="evidence" value="ECO:0007669"/>
    <property type="project" value="UniProtKB-KW"/>
</dbReference>
<name>A0A2V4N7C9_9ACTN</name>
<feature type="domain" description="FAD dependent oxidoreductase" evidence="2">
    <location>
        <begin position="5"/>
        <end position="329"/>
    </location>
</feature>
<evidence type="ECO:0000313" key="3">
    <source>
        <dbReference type="EMBL" id="PYC71891.1"/>
    </source>
</evidence>
<dbReference type="SUPFAM" id="SSF51905">
    <property type="entry name" value="FAD/NAD(P)-binding domain"/>
    <property type="match status" value="1"/>
</dbReference>
<dbReference type="Proteomes" id="UP000248039">
    <property type="component" value="Unassembled WGS sequence"/>
</dbReference>
<dbReference type="InterPro" id="IPR036188">
    <property type="entry name" value="FAD/NAD-bd_sf"/>
</dbReference>
<reference evidence="3 4" key="1">
    <citation type="submission" date="2018-03" db="EMBL/GenBank/DDBJ databases">
        <title>Bioinformatic expansion and discovery of thiopeptide antibiotics.</title>
        <authorList>
            <person name="Schwalen C.J."/>
            <person name="Hudson G.A."/>
            <person name="Mitchell D.A."/>
        </authorList>
    </citation>
    <scope>NUCLEOTIDE SEQUENCE [LARGE SCALE GENOMIC DNA]</scope>
    <source>
        <strain evidence="3 4">ATCC 21389</strain>
    </source>
</reference>
<evidence type="ECO:0000313" key="4">
    <source>
        <dbReference type="Proteomes" id="UP000248039"/>
    </source>
</evidence>